<evidence type="ECO:0000313" key="2">
    <source>
        <dbReference type="Proteomes" id="UP000019482"/>
    </source>
</evidence>
<keyword evidence="2" id="KW-1185">Reference proteome</keyword>
<dbReference type="AlphaFoldDB" id="W6N4I6"/>
<comment type="caution">
    <text evidence="1">The sequence shown here is derived from an EMBL/GenBank/DDBJ whole genome shotgun (WGS) entry which is preliminary data.</text>
</comment>
<organism evidence="1 2">
    <name type="scientific">Clostridium tyrobutyricum DIVETGP</name>
    <dbReference type="NCBI Taxonomy" id="1408889"/>
    <lineage>
        <taxon>Bacteria</taxon>
        <taxon>Bacillati</taxon>
        <taxon>Bacillota</taxon>
        <taxon>Clostridia</taxon>
        <taxon>Eubacteriales</taxon>
        <taxon>Clostridiaceae</taxon>
        <taxon>Clostridium</taxon>
    </lineage>
</organism>
<dbReference type="GeneID" id="29418602"/>
<reference evidence="1 2" key="1">
    <citation type="journal article" date="2015" name="Genome Announc.">
        <title>Draft Genome Sequence of Clostridium tyrobutyricum Strain DIVETGP, Isolated from Cow's Milk for Grana Padano Production.</title>
        <authorList>
            <person name="Soggiu A."/>
            <person name="Piras C."/>
            <person name="Gaiarsa S."/>
            <person name="Sassera D."/>
            <person name="Roncada P."/>
            <person name="Bendixen E."/>
            <person name="Brasca M."/>
            <person name="Bonizzi L."/>
        </authorList>
    </citation>
    <scope>NUCLEOTIDE SEQUENCE [LARGE SCALE GENOMIC DNA]</scope>
    <source>
        <strain evidence="1 2">DIVETGP</strain>
    </source>
</reference>
<dbReference type="Proteomes" id="UP000019482">
    <property type="component" value="Unassembled WGS sequence"/>
</dbReference>
<protein>
    <submittedName>
        <fullName evidence="1">Uncharacterized protein</fullName>
    </submittedName>
</protein>
<accession>W6N4I6</accession>
<dbReference type="RefSeq" id="WP_017895985.1">
    <property type="nucleotide sequence ID" value="NZ_CBXI010000003.1"/>
</dbReference>
<proteinExistence type="predicted"/>
<evidence type="ECO:0000313" key="1">
    <source>
        <dbReference type="EMBL" id="CDL90024.1"/>
    </source>
</evidence>
<sequence length="95" mass="11008">MIQIKFSASLIEVLPIYLGTTWNELLKKTNFNYSRATLYHILQGRADITLDLNTEFNRVFTDVLKLDSTDLQNLYKLIEVTNTGKIKYKKFNGGM</sequence>
<gene>
    <name evidence="1" type="ORF">CTDIVETGP_0094</name>
</gene>
<dbReference type="EMBL" id="CBXI010000003">
    <property type="protein sequence ID" value="CDL90024.1"/>
    <property type="molecule type" value="Genomic_DNA"/>
</dbReference>
<name>W6N4I6_CLOTY</name>